<dbReference type="EC" id="3.1.21.-" evidence="2"/>
<keyword evidence="2" id="KW-0255">Endonuclease</keyword>
<feature type="domain" description="Restriction endonuclease type IV Mrr" evidence="1">
    <location>
        <begin position="162"/>
        <end position="264"/>
    </location>
</feature>
<dbReference type="GO" id="GO:0004519">
    <property type="term" value="F:endonuclease activity"/>
    <property type="evidence" value="ECO:0007669"/>
    <property type="project" value="UniProtKB-KW"/>
</dbReference>
<organism evidence="2 3">
    <name type="scientific">Rhizosaccharibacter radicis</name>
    <dbReference type="NCBI Taxonomy" id="2782605"/>
    <lineage>
        <taxon>Bacteria</taxon>
        <taxon>Pseudomonadati</taxon>
        <taxon>Pseudomonadota</taxon>
        <taxon>Alphaproteobacteria</taxon>
        <taxon>Acetobacterales</taxon>
        <taxon>Acetobacteraceae</taxon>
        <taxon>Rhizosaccharibacter</taxon>
    </lineage>
</organism>
<dbReference type="RefSeq" id="WP_422918581.1">
    <property type="nucleotide sequence ID" value="NZ_JAMZEJ010000002.1"/>
</dbReference>
<keyword evidence="3" id="KW-1185">Reference proteome</keyword>
<evidence type="ECO:0000313" key="2">
    <source>
        <dbReference type="EMBL" id="MCQ8239838.1"/>
    </source>
</evidence>
<keyword evidence="2" id="KW-0540">Nuclease</keyword>
<dbReference type="InterPro" id="IPR007560">
    <property type="entry name" value="Restrct_endonuc_IV_Mrr"/>
</dbReference>
<evidence type="ECO:0000313" key="3">
    <source>
        <dbReference type="Proteomes" id="UP001524547"/>
    </source>
</evidence>
<gene>
    <name evidence="2" type="ORF">NFI88_03160</name>
</gene>
<dbReference type="InterPro" id="IPR011335">
    <property type="entry name" value="Restrct_endonuc-II-like"/>
</dbReference>
<dbReference type="Pfam" id="PF04471">
    <property type="entry name" value="Mrr_cat"/>
    <property type="match status" value="1"/>
</dbReference>
<dbReference type="EMBL" id="JAMZEJ010000002">
    <property type="protein sequence ID" value="MCQ8239838.1"/>
    <property type="molecule type" value="Genomic_DNA"/>
</dbReference>
<proteinExistence type="predicted"/>
<evidence type="ECO:0000259" key="1">
    <source>
        <dbReference type="Pfam" id="PF04471"/>
    </source>
</evidence>
<comment type="caution">
    <text evidence="2">The sequence shown here is derived from an EMBL/GenBank/DDBJ whole genome shotgun (WGS) entry which is preliminary data.</text>
</comment>
<accession>A0ABT1VU27</accession>
<reference evidence="2 3" key="1">
    <citation type="submission" date="2022-06" db="EMBL/GenBank/DDBJ databases">
        <title>Rhizosaccharibacter gen. nov. sp. nov. KSS12, endophytic bacteria isolated from sugarcane.</title>
        <authorList>
            <person name="Pitiwittayakul N."/>
        </authorList>
    </citation>
    <scope>NUCLEOTIDE SEQUENCE [LARGE SCALE GENOMIC DNA]</scope>
    <source>
        <strain evidence="2 3">KSS12</strain>
    </source>
</reference>
<name>A0ABT1VU27_9PROT</name>
<keyword evidence="2" id="KW-0378">Hydrolase</keyword>
<dbReference type="Proteomes" id="UP001524547">
    <property type="component" value="Unassembled WGS sequence"/>
</dbReference>
<protein>
    <submittedName>
        <fullName evidence="2">Restriction endonuclease</fullName>
        <ecNumber evidence="2">3.1.21.-</ecNumber>
    </submittedName>
</protein>
<sequence length="305" mass="33420">MLSFREAQTVEDLADLFYDFLPGSGNNRTAFPLAAAQAGVGELWVPGSKRPAIVQLLTSTLEHRRSYFTKLIMAIVRQAMTYRRGKGNPLTRAEIDRLNSLLPDVEFKIPELLDPGFLNSFGQPRAEEAAAPQASATLSASKAQELATRLIEITKLDPQTRGLRFEGFLSELFAGFGLAPRGAFRLVGEQIDGSFRLGGQTYLVEAKWHGPQIGFADLMTFSGKVAGKASWSRGLFVSNSGFTADGLEAFSRGRQTNLICADGLDLYEVLSRKVSLIDVLEEKARRAAETNRAFIAVRDLNLRGS</sequence>
<dbReference type="SUPFAM" id="SSF52980">
    <property type="entry name" value="Restriction endonuclease-like"/>
    <property type="match status" value="1"/>
</dbReference>
<dbReference type="GO" id="GO:0016787">
    <property type="term" value="F:hydrolase activity"/>
    <property type="evidence" value="ECO:0007669"/>
    <property type="project" value="UniProtKB-KW"/>
</dbReference>